<protein>
    <submittedName>
        <fullName evidence="1">Uncharacterized protein</fullName>
    </submittedName>
</protein>
<evidence type="ECO:0000313" key="2">
    <source>
        <dbReference type="Proteomes" id="UP000688137"/>
    </source>
</evidence>
<gene>
    <name evidence="1" type="ORF">PPRIM_AZ9-3.1.T1090164</name>
</gene>
<evidence type="ECO:0000313" key="1">
    <source>
        <dbReference type="EMBL" id="CAD8099458.1"/>
    </source>
</evidence>
<reference evidence="1" key="1">
    <citation type="submission" date="2021-01" db="EMBL/GenBank/DDBJ databases">
        <authorList>
            <consortium name="Genoscope - CEA"/>
            <person name="William W."/>
        </authorList>
    </citation>
    <scope>NUCLEOTIDE SEQUENCE</scope>
</reference>
<proteinExistence type="predicted"/>
<comment type="caution">
    <text evidence="1">The sequence shown here is derived from an EMBL/GenBank/DDBJ whole genome shotgun (WGS) entry which is preliminary data.</text>
</comment>
<organism evidence="1 2">
    <name type="scientific">Paramecium primaurelia</name>
    <dbReference type="NCBI Taxonomy" id="5886"/>
    <lineage>
        <taxon>Eukaryota</taxon>
        <taxon>Sar</taxon>
        <taxon>Alveolata</taxon>
        <taxon>Ciliophora</taxon>
        <taxon>Intramacronucleata</taxon>
        <taxon>Oligohymenophorea</taxon>
        <taxon>Peniculida</taxon>
        <taxon>Parameciidae</taxon>
        <taxon>Paramecium</taxon>
    </lineage>
</organism>
<name>A0A8S1P9P4_PARPR</name>
<dbReference type="AlphaFoldDB" id="A0A8S1P9P4"/>
<keyword evidence="2" id="KW-1185">Reference proteome</keyword>
<dbReference type="EMBL" id="CAJJDM010000112">
    <property type="protein sequence ID" value="CAD8099458.1"/>
    <property type="molecule type" value="Genomic_DNA"/>
</dbReference>
<sequence>MFLKAIFHSLMAFFQYKQWIPKDLIQTLRKNQIQKNCPQLFLDKFIQIQCKITSFIIAIESSGLKNSVLIYPNNYIQTQNLFGK</sequence>
<accession>A0A8S1P9P4</accession>
<dbReference type="Proteomes" id="UP000688137">
    <property type="component" value="Unassembled WGS sequence"/>
</dbReference>